<organism evidence="2 3">
    <name type="scientific">Pseudonocardia xinjiangensis</name>
    <dbReference type="NCBI Taxonomy" id="75289"/>
    <lineage>
        <taxon>Bacteria</taxon>
        <taxon>Bacillati</taxon>
        <taxon>Actinomycetota</taxon>
        <taxon>Actinomycetes</taxon>
        <taxon>Pseudonocardiales</taxon>
        <taxon>Pseudonocardiaceae</taxon>
        <taxon>Pseudonocardia</taxon>
    </lineage>
</organism>
<keyword evidence="3" id="KW-1185">Reference proteome</keyword>
<name>A0ABX1RPL8_9PSEU</name>
<gene>
    <name evidence="2" type="ORF">HF577_29430</name>
</gene>
<evidence type="ECO:0000313" key="3">
    <source>
        <dbReference type="Proteomes" id="UP001296706"/>
    </source>
</evidence>
<feature type="compositionally biased region" description="Low complexity" evidence="1">
    <location>
        <begin position="185"/>
        <end position="197"/>
    </location>
</feature>
<proteinExistence type="predicted"/>
<comment type="caution">
    <text evidence="2">The sequence shown here is derived from an EMBL/GenBank/DDBJ whole genome shotgun (WGS) entry which is preliminary data.</text>
</comment>
<evidence type="ECO:0008006" key="4">
    <source>
        <dbReference type="Google" id="ProtNLM"/>
    </source>
</evidence>
<feature type="compositionally biased region" description="Gly residues" evidence="1">
    <location>
        <begin position="312"/>
        <end position="352"/>
    </location>
</feature>
<feature type="compositionally biased region" description="Low complexity" evidence="1">
    <location>
        <begin position="363"/>
        <end position="382"/>
    </location>
</feature>
<dbReference type="EMBL" id="JAAXKY010000135">
    <property type="protein sequence ID" value="NMH81203.1"/>
    <property type="molecule type" value="Genomic_DNA"/>
</dbReference>
<protein>
    <recommendedName>
        <fullName evidence="4">PPE family protein</fullName>
    </recommendedName>
</protein>
<accession>A0ABX1RPL8</accession>
<reference evidence="2 3" key="1">
    <citation type="submission" date="2020-04" db="EMBL/GenBank/DDBJ databases">
        <authorList>
            <person name="Klaysubun C."/>
            <person name="Duangmal K."/>
            <person name="Lipun K."/>
        </authorList>
    </citation>
    <scope>NUCLEOTIDE SEQUENCE [LARGE SCALE GENOMIC DNA]</scope>
    <source>
        <strain evidence="2 3">JCM 11839</strain>
    </source>
</reference>
<dbReference type="Proteomes" id="UP001296706">
    <property type="component" value="Unassembled WGS sequence"/>
</dbReference>
<feature type="region of interest" description="Disordered" evidence="1">
    <location>
        <begin position="185"/>
        <end position="387"/>
    </location>
</feature>
<dbReference type="RefSeq" id="WP_169399244.1">
    <property type="nucleotide sequence ID" value="NZ_BAAAJH010000006.1"/>
</dbReference>
<sequence length="437" mass="42700">MTEIGYYRYEGFDLRTKFSWINGAVGLQATEPARIGMGNLGNAFVASDDAIRGLLAPLGLQWHGQAAEATAGALARAADRAGTAGLDGGAGSSAVAGYGQSFEEMRPKIAWQDPGSWDWWDMGIDVYGAGMRTAFGDTFDVQSDFTATLEENRTLDARANEALYSHEQVSRERLEAFPLVEPASAPTVPGAPAGSGAPPFPSPGPLGADPVGIGPAGGPPAPPGVGAPPGSPTVGRFAPEIVGIGGNAGPPAVSGAQIPGPVPGIGPAGGLHAPGSSRPGSTNAGSGVGWGSAGAGTPAPAWGGSERLPAGIGRGGVGTNGAAGLSGGPGRPLPAGGSGVGLGRGGTNGGEFAGRLPGGSEQSGAARPATGAGAAPPGSSRANGVSAGGHAPFLGGMGAGAGAGPTEHKVRYWIPSTEAFDVDLPPHTEPIIEGRDG</sequence>
<feature type="compositionally biased region" description="Low complexity" evidence="1">
    <location>
        <begin position="295"/>
        <end position="305"/>
    </location>
</feature>
<evidence type="ECO:0000256" key="1">
    <source>
        <dbReference type="SAM" id="MobiDB-lite"/>
    </source>
</evidence>
<feature type="compositionally biased region" description="Pro residues" evidence="1">
    <location>
        <begin position="217"/>
        <end position="231"/>
    </location>
</feature>
<evidence type="ECO:0000313" key="2">
    <source>
        <dbReference type="EMBL" id="NMH81203.1"/>
    </source>
</evidence>